<dbReference type="Gene3D" id="4.10.240.10">
    <property type="entry name" value="Zn(2)-C6 fungal-type DNA-binding domain"/>
    <property type="match status" value="1"/>
</dbReference>
<keyword evidence="3" id="KW-0862">Zinc</keyword>
<dbReference type="InterPro" id="IPR001138">
    <property type="entry name" value="Zn2Cys6_DnaBD"/>
</dbReference>
<dbReference type="SMART" id="SM00906">
    <property type="entry name" value="Fungal_trans"/>
    <property type="match status" value="1"/>
</dbReference>
<evidence type="ECO:0000256" key="8">
    <source>
        <dbReference type="SAM" id="MobiDB-lite"/>
    </source>
</evidence>
<protein>
    <submittedName>
        <fullName evidence="10">Related to CHA4-transcription factor</fullName>
    </submittedName>
</protein>
<dbReference type="PANTHER" id="PTHR31313">
    <property type="entry name" value="TY1 ENHANCER ACTIVATOR"/>
    <property type="match status" value="1"/>
</dbReference>
<dbReference type="InterPro" id="IPR007219">
    <property type="entry name" value="XnlR_reg_dom"/>
</dbReference>
<dbReference type="GO" id="GO:0003677">
    <property type="term" value="F:DNA binding"/>
    <property type="evidence" value="ECO:0007669"/>
    <property type="project" value="UniProtKB-KW"/>
</dbReference>
<evidence type="ECO:0000313" key="11">
    <source>
        <dbReference type="Proteomes" id="UP000178129"/>
    </source>
</evidence>
<dbReference type="Pfam" id="PF00172">
    <property type="entry name" value="Zn_clus"/>
    <property type="match status" value="1"/>
</dbReference>
<organism evidence="10 11">
    <name type="scientific">Rhynchosporium graminicola</name>
    <dbReference type="NCBI Taxonomy" id="2792576"/>
    <lineage>
        <taxon>Eukaryota</taxon>
        <taxon>Fungi</taxon>
        <taxon>Dikarya</taxon>
        <taxon>Ascomycota</taxon>
        <taxon>Pezizomycotina</taxon>
        <taxon>Leotiomycetes</taxon>
        <taxon>Helotiales</taxon>
        <taxon>Ploettnerulaceae</taxon>
        <taxon>Rhynchosporium</taxon>
    </lineage>
</organism>
<dbReference type="CDD" id="cd00067">
    <property type="entry name" value="GAL4"/>
    <property type="match status" value="1"/>
</dbReference>
<evidence type="ECO:0000259" key="9">
    <source>
        <dbReference type="PROSITE" id="PS50048"/>
    </source>
</evidence>
<proteinExistence type="predicted"/>
<dbReference type="SMART" id="SM00066">
    <property type="entry name" value="GAL4"/>
    <property type="match status" value="1"/>
</dbReference>
<dbReference type="SUPFAM" id="SSF57701">
    <property type="entry name" value="Zn2/Cys6 DNA-binding domain"/>
    <property type="match status" value="1"/>
</dbReference>
<sequence length="553" mass="62728">MLTSTNKRKRIAQACKQCGNRKVKCDGVTPGCSRCVADGVECFYPVSKRNRWISNPAVRATPSTPSAPSSEAPSSVPASLPASLPASEISSNLRGQLFRTYFRCIHPIWPVLYKPLYDTLNHTELMEVLPIPLINAIFSIAFPLLDPDSHGTHSTNDQAHHFFLEALRLLKEHGVPQRSQSIFAMKPTIIHCQVLTILALQQHGIAAFSQAGTLCAVAVSMAIDLQLHIKSVTDTYIEAQTKSRVWWTVYVLEKMLSCEMSRPTLLRFEESDTPFPSVEESDEYEFFSEVSQTNNGKPRSLKLRTISAFHTSIQIAMLMEKVSRQIYSIGARTKIREDRIFGEETRLRIWAQLKDYEQALESSPLKLDISGQGPVLPVTVTNYVYLWLTTILLHRPFIEHWQQDRGSDELSLVHEDPYRICCVAADHICSTLQKHSELIKSLPCDLVFPIFVAGNVLLRRWRQSRRQDISIQQSLEMCVRWLNALGKSWKSAKARRQVLAESMETITPPNEQERSLPSWQALNLAIEGWVSEEDFALDYMQWISGVDVPSFLE</sequence>
<evidence type="ECO:0000256" key="7">
    <source>
        <dbReference type="ARBA" id="ARBA00023242"/>
    </source>
</evidence>
<dbReference type="AlphaFoldDB" id="A0A1E1K282"/>
<feature type="domain" description="Zn(2)-C6 fungal-type" evidence="9">
    <location>
        <begin position="14"/>
        <end position="44"/>
    </location>
</feature>
<dbReference type="GO" id="GO:0008270">
    <property type="term" value="F:zinc ion binding"/>
    <property type="evidence" value="ECO:0007669"/>
    <property type="project" value="InterPro"/>
</dbReference>
<feature type="region of interest" description="Disordered" evidence="8">
    <location>
        <begin position="57"/>
        <end position="77"/>
    </location>
</feature>
<evidence type="ECO:0000256" key="2">
    <source>
        <dbReference type="ARBA" id="ARBA00022723"/>
    </source>
</evidence>
<dbReference type="Pfam" id="PF04082">
    <property type="entry name" value="Fungal_trans"/>
    <property type="match status" value="1"/>
</dbReference>
<keyword evidence="11" id="KW-1185">Reference proteome</keyword>
<dbReference type="PANTHER" id="PTHR31313:SF78">
    <property type="entry name" value="TRANSCRIPTION FACTOR DOMAIN-CONTAINING PROTEIN"/>
    <property type="match status" value="1"/>
</dbReference>
<accession>A0A1E1K282</accession>
<evidence type="ECO:0000256" key="4">
    <source>
        <dbReference type="ARBA" id="ARBA00023015"/>
    </source>
</evidence>
<dbReference type="InterPro" id="IPR051615">
    <property type="entry name" value="Transcr_Regulatory_Elem"/>
</dbReference>
<evidence type="ECO:0000256" key="5">
    <source>
        <dbReference type="ARBA" id="ARBA00023125"/>
    </source>
</evidence>
<evidence type="ECO:0000256" key="1">
    <source>
        <dbReference type="ARBA" id="ARBA00004123"/>
    </source>
</evidence>
<keyword evidence="4" id="KW-0805">Transcription regulation</keyword>
<evidence type="ECO:0000256" key="6">
    <source>
        <dbReference type="ARBA" id="ARBA00023163"/>
    </source>
</evidence>
<name>A0A1E1K282_9HELO</name>
<comment type="subcellular location">
    <subcellularLocation>
        <location evidence="1">Nucleus</location>
    </subcellularLocation>
</comment>
<dbReference type="InParanoid" id="A0A1E1K282"/>
<dbReference type="STRING" id="914237.A0A1E1K282"/>
<dbReference type="PRINTS" id="PR00755">
    <property type="entry name" value="AFLATOXINBRP"/>
</dbReference>
<dbReference type="InterPro" id="IPR036864">
    <property type="entry name" value="Zn2-C6_fun-type_DNA-bd_sf"/>
</dbReference>
<dbReference type="GO" id="GO:0005634">
    <property type="term" value="C:nucleus"/>
    <property type="evidence" value="ECO:0007669"/>
    <property type="project" value="UniProtKB-SubCell"/>
</dbReference>
<keyword evidence="6" id="KW-0804">Transcription</keyword>
<evidence type="ECO:0000256" key="3">
    <source>
        <dbReference type="ARBA" id="ARBA00022833"/>
    </source>
</evidence>
<dbReference type="Proteomes" id="UP000178129">
    <property type="component" value="Unassembled WGS sequence"/>
</dbReference>
<reference evidence="11" key="1">
    <citation type="submission" date="2016-03" db="EMBL/GenBank/DDBJ databases">
        <authorList>
            <person name="Ploux O."/>
        </authorList>
    </citation>
    <scope>NUCLEOTIDE SEQUENCE [LARGE SCALE GENOMIC DNA]</scope>
    <source>
        <strain evidence="11">UK7</strain>
    </source>
</reference>
<dbReference type="CDD" id="cd12148">
    <property type="entry name" value="fungal_TF_MHR"/>
    <property type="match status" value="1"/>
</dbReference>
<dbReference type="GO" id="GO:0000981">
    <property type="term" value="F:DNA-binding transcription factor activity, RNA polymerase II-specific"/>
    <property type="evidence" value="ECO:0007669"/>
    <property type="project" value="InterPro"/>
</dbReference>
<comment type="caution">
    <text evidence="10">The sequence shown here is derived from an EMBL/GenBank/DDBJ whole genome shotgun (WGS) entry which is preliminary data.</text>
</comment>
<evidence type="ECO:0000313" key="10">
    <source>
        <dbReference type="EMBL" id="CZS92179.1"/>
    </source>
</evidence>
<gene>
    <name evidence="10" type="ORF">RCO7_00738</name>
</gene>
<keyword evidence="5" id="KW-0238">DNA-binding</keyword>
<dbReference type="GO" id="GO:0006351">
    <property type="term" value="P:DNA-templated transcription"/>
    <property type="evidence" value="ECO:0007669"/>
    <property type="project" value="InterPro"/>
</dbReference>
<dbReference type="EMBL" id="FJUW01000005">
    <property type="protein sequence ID" value="CZS92179.1"/>
    <property type="molecule type" value="Genomic_DNA"/>
</dbReference>
<keyword evidence="2" id="KW-0479">Metal-binding</keyword>
<keyword evidence="7" id="KW-0539">Nucleus</keyword>
<dbReference type="PROSITE" id="PS50048">
    <property type="entry name" value="ZN2_CY6_FUNGAL_2"/>
    <property type="match status" value="1"/>
</dbReference>